<dbReference type="AlphaFoldDB" id="A0AA35Q2W5"/>
<proteinExistence type="predicted"/>
<sequence length="195" mass="21423">MSSSRAQSKELCNIAIWKAAQQSCFAILWGWLASRMTSDKFVIEEGLLGSIVLYCTPIGDGEYAEAKDFGKREGHLQAQDDACDGAYKKLQPVLTNWDACLTTHYLDRQSFGTIRAGGVTISKFQADEIAPALTTATRAVNALGFTPLIEKLEELCNKMLEGSNAIVIDYTEVRPRDMKGHKTEIEGVLKTLKAA</sequence>
<comment type="caution">
    <text evidence="1">The sequence shown here is derived from an EMBL/GenBank/DDBJ whole genome shotgun (WGS) entry which is preliminary data.</text>
</comment>
<dbReference type="Proteomes" id="UP001160390">
    <property type="component" value="Unassembled WGS sequence"/>
</dbReference>
<evidence type="ECO:0000313" key="2">
    <source>
        <dbReference type="Proteomes" id="UP001160390"/>
    </source>
</evidence>
<evidence type="ECO:0000313" key="1">
    <source>
        <dbReference type="EMBL" id="CAI6089535.1"/>
    </source>
</evidence>
<reference evidence="1" key="1">
    <citation type="submission" date="2023-01" db="EMBL/GenBank/DDBJ databases">
        <authorList>
            <person name="Piombo E."/>
        </authorList>
    </citation>
    <scope>NUCLEOTIDE SEQUENCE</scope>
</reference>
<keyword evidence="2" id="KW-1185">Reference proteome</keyword>
<organism evidence="1 2">
    <name type="scientific">Clonostachys chloroleuca</name>
    <dbReference type="NCBI Taxonomy" id="1926264"/>
    <lineage>
        <taxon>Eukaryota</taxon>
        <taxon>Fungi</taxon>
        <taxon>Dikarya</taxon>
        <taxon>Ascomycota</taxon>
        <taxon>Pezizomycotina</taxon>
        <taxon>Sordariomycetes</taxon>
        <taxon>Hypocreomycetidae</taxon>
        <taxon>Hypocreales</taxon>
        <taxon>Bionectriaceae</taxon>
        <taxon>Clonostachys</taxon>
    </lineage>
</organism>
<protein>
    <submittedName>
        <fullName evidence="1">Uncharacterized protein</fullName>
    </submittedName>
</protein>
<name>A0AA35Q2W5_9HYPO</name>
<dbReference type="EMBL" id="CABFNP030001008">
    <property type="protein sequence ID" value="CAI6089535.1"/>
    <property type="molecule type" value="Genomic_DNA"/>
</dbReference>
<accession>A0AA35Q2W5</accession>
<gene>
    <name evidence="1" type="ORF">CCHLO57077_00011975</name>
</gene>